<reference evidence="2" key="2">
    <citation type="submission" date="2025-08" db="UniProtKB">
        <authorList>
            <consortium name="RefSeq"/>
        </authorList>
    </citation>
    <scope>IDENTIFICATION</scope>
    <source>
        <tissue evidence="2">Leaf</tissue>
    </source>
</reference>
<dbReference type="RefSeq" id="XP_075074197.1">
    <property type="nucleotide sequence ID" value="XM_075218096.1"/>
</dbReference>
<evidence type="ECO:0000313" key="2">
    <source>
        <dbReference type="RefSeq" id="XP_075074197.1"/>
    </source>
</evidence>
<accession>A0AC58RN97</accession>
<protein>
    <submittedName>
        <fullName evidence="2">Uncharacterized protein LOC142161927</fullName>
    </submittedName>
</protein>
<name>A0AC58RN97_TOBAC</name>
<keyword evidence="1" id="KW-1185">Reference proteome</keyword>
<dbReference type="Proteomes" id="UP000790787">
    <property type="component" value="Chromosome 1"/>
</dbReference>
<reference evidence="1" key="1">
    <citation type="journal article" date="2014" name="Nat. Commun.">
        <title>The tobacco genome sequence and its comparison with those of tomato and potato.</title>
        <authorList>
            <person name="Sierro N."/>
            <person name="Battey J.N."/>
            <person name="Ouadi S."/>
            <person name="Bakaher N."/>
            <person name="Bovet L."/>
            <person name="Willig A."/>
            <person name="Goepfert S."/>
            <person name="Peitsch M.C."/>
            <person name="Ivanov N.V."/>
        </authorList>
    </citation>
    <scope>NUCLEOTIDE SEQUENCE [LARGE SCALE GENOMIC DNA]</scope>
</reference>
<gene>
    <name evidence="2" type="primary">LOC142161927</name>
</gene>
<sequence length="684" mass="77174">MPIRQQIVRQTLLVLFFLLSYDGVQGEIKLSELEDLELEKQLKLLNKPATKTIKTKYGDTYDCVDFYKQSAFDHPLLKNHNFHPQMKPTLTRTLHNSDISAANKLSSIWLKKKGCPFGTVPIRRVTKNDLIRHKHIPPPENIIEAQLTNRAIAQIPNNPNNKFAGAGMTANIYNPHVEGQQHSAVRLKIFKGYDVLQVGWRVDPTLYNDTNTRLYIHTQVGNMHCFNTLCSGFVLVNTELPVDMVFDEISHRGAKVVVEITMFIQRDPANGLWWLLIGENYDEVGFWPQRIFTDLASLATHVEFGGVVYIPPGGPKPPMGSSCFPIADPLYDAYCRRLHVLIDNNNETVPVDTTIAQAEDPNLYETKYGDIYDCVDFYKQPAFDHPLLKNQNFHPKMKPTLARTRQNSNTSATNWSSSIWLKERGCTFGTVPIKRVTKDDLIRHRRIPSPEAISSEVQFININNNSDPKRSYISSQGYKLASAQVQNNPNNKFSGAGMTSSLWNPHVEGQQNSACRLKIQKGSDILQVGWRVDPTLYKDNKTRLFVHFQAGNTHCFNALCPGFVLVNTGLPVDMVFDEISHRGDQQMAEITMFIDRDLANGNWWLLIGENHEQVGFWPQAIFTDLASFATNVEMGGVAYSPPGVPEPPMGAGCSLAVDPRYDAYCRRPNVLNDKGKTIPNECPT</sequence>
<organism evidence="1 2">
    <name type="scientific">Nicotiana tabacum</name>
    <name type="common">Common tobacco</name>
    <dbReference type="NCBI Taxonomy" id="4097"/>
    <lineage>
        <taxon>Eukaryota</taxon>
        <taxon>Viridiplantae</taxon>
        <taxon>Streptophyta</taxon>
        <taxon>Embryophyta</taxon>
        <taxon>Tracheophyta</taxon>
        <taxon>Spermatophyta</taxon>
        <taxon>Magnoliopsida</taxon>
        <taxon>eudicotyledons</taxon>
        <taxon>Gunneridae</taxon>
        <taxon>Pentapetalae</taxon>
        <taxon>asterids</taxon>
        <taxon>lamiids</taxon>
        <taxon>Solanales</taxon>
        <taxon>Solanaceae</taxon>
        <taxon>Nicotianoideae</taxon>
        <taxon>Nicotianeae</taxon>
        <taxon>Nicotiana</taxon>
    </lineage>
</organism>
<evidence type="ECO:0000313" key="1">
    <source>
        <dbReference type="Proteomes" id="UP000790787"/>
    </source>
</evidence>
<proteinExistence type="predicted"/>